<evidence type="ECO:0000313" key="3">
    <source>
        <dbReference type="EMBL" id="KAK4434338.1"/>
    </source>
</evidence>
<dbReference type="InterPro" id="IPR006501">
    <property type="entry name" value="Pectinesterase_inhib_dom"/>
</dbReference>
<dbReference type="Proteomes" id="UP001293254">
    <property type="component" value="Unassembled WGS sequence"/>
</dbReference>
<dbReference type="Gene3D" id="1.20.140.40">
    <property type="entry name" value="Invertase/pectin methylesterase inhibitor family protein"/>
    <property type="match status" value="1"/>
</dbReference>
<feature type="signal peptide" evidence="1">
    <location>
        <begin position="1"/>
        <end position="25"/>
    </location>
</feature>
<dbReference type="SMART" id="SM00856">
    <property type="entry name" value="PMEI"/>
    <property type="match status" value="1"/>
</dbReference>
<dbReference type="Pfam" id="PF04043">
    <property type="entry name" value="PMEI"/>
    <property type="match status" value="1"/>
</dbReference>
<dbReference type="EMBL" id="JACGWO010000002">
    <property type="protein sequence ID" value="KAK4434338.1"/>
    <property type="molecule type" value="Genomic_DNA"/>
</dbReference>
<sequence length="141" mass="14700">MSSRLFLLASISVALLWSYPALIESDSRADAQAVTQQAIAAAQAVIQVAKSVDSGGNRQTVGLCIETSSDAIDYLSQIKSLLPKADDRASIDTLKAKAAGALNDVGTCDDAFGASEPPQVAAATKKVQNLINQLLVILNNL</sequence>
<keyword evidence="1" id="KW-0732">Signal</keyword>
<comment type="caution">
    <text evidence="3">The sequence shown here is derived from an EMBL/GenBank/DDBJ whole genome shotgun (WGS) entry which is preliminary data.</text>
</comment>
<protein>
    <recommendedName>
        <fullName evidence="2">Pectinesterase inhibitor domain-containing protein</fullName>
    </recommendedName>
</protein>
<reference evidence="3" key="2">
    <citation type="journal article" date="2024" name="Plant">
        <title>Genomic evolution and insights into agronomic trait innovations of Sesamum species.</title>
        <authorList>
            <person name="Miao H."/>
            <person name="Wang L."/>
            <person name="Qu L."/>
            <person name="Liu H."/>
            <person name="Sun Y."/>
            <person name="Le M."/>
            <person name="Wang Q."/>
            <person name="Wei S."/>
            <person name="Zheng Y."/>
            <person name="Lin W."/>
            <person name="Duan Y."/>
            <person name="Cao H."/>
            <person name="Xiong S."/>
            <person name="Wang X."/>
            <person name="Wei L."/>
            <person name="Li C."/>
            <person name="Ma Q."/>
            <person name="Ju M."/>
            <person name="Zhao R."/>
            <person name="Li G."/>
            <person name="Mu C."/>
            <person name="Tian Q."/>
            <person name="Mei H."/>
            <person name="Zhang T."/>
            <person name="Gao T."/>
            <person name="Zhang H."/>
        </authorList>
    </citation>
    <scope>NUCLEOTIDE SEQUENCE</scope>
    <source>
        <strain evidence="3">3651</strain>
    </source>
</reference>
<organism evidence="3 4">
    <name type="scientific">Sesamum alatum</name>
    <dbReference type="NCBI Taxonomy" id="300844"/>
    <lineage>
        <taxon>Eukaryota</taxon>
        <taxon>Viridiplantae</taxon>
        <taxon>Streptophyta</taxon>
        <taxon>Embryophyta</taxon>
        <taxon>Tracheophyta</taxon>
        <taxon>Spermatophyta</taxon>
        <taxon>Magnoliopsida</taxon>
        <taxon>eudicotyledons</taxon>
        <taxon>Gunneridae</taxon>
        <taxon>Pentapetalae</taxon>
        <taxon>asterids</taxon>
        <taxon>lamiids</taxon>
        <taxon>Lamiales</taxon>
        <taxon>Pedaliaceae</taxon>
        <taxon>Sesamum</taxon>
    </lineage>
</organism>
<feature type="domain" description="Pectinesterase inhibitor" evidence="2">
    <location>
        <begin position="2"/>
        <end position="137"/>
    </location>
</feature>
<reference evidence="3" key="1">
    <citation type="submission" date="2020-06" db="EMBL/GenBank/DDBJ databases">
        <authorList>
            <person name="Li T."/>
            <person name="Hu X."/>
            <person name="Zhang T."/>
            <person name="Song X."/>
            <person name="Zhang H."/>
            <person name="Dai N."/>
            <person name="Sheng W."/>
            <person name="Hou X."/>
            <person name="Wei L."/>
        </authorList>
    </citation>
    <scope>NUCLEOTIDE SEQUENCE</scope>
    <source>
        <strain evidence="3">3651</strain>
        <tissue evidence="3">Leaf</tissue>
    </source>
</reference>
<dbReference type="SUPFAM" id="SSF101148">
    <property type="entry name" value="Plant invertase/pectin methylesterase inhibitor"/>
    <property type="match status" value="1"/>
</dbReference>
<dbReference type="GO" id="GO:0004857">
    <property type="term" value="F:enzyme inhibitor activity"/>
    <property type="evidence" value="ECO:0007669"/>
    <property type="project" value="InterPro"/>
</dbReference>
<accession>A0AAE1YRE2</accession>
<dbReference type="AlphaFoldDB" id="A0AAE1YRE2"/>
<evidence type="ECO:0000313" key="4">
    <source>
        <dbReference type="Proteomes" id="UP001293254"/>
    </source>
</evidence>
<keyword evidence="4" id="KW-1185">Reference proteome</keyword>
<gene>
    <name evidence="3" type="ORF">Salat_0596600</name>
</gene>
<evidence type="ECO:0000256" key="1">
    <source>
        <dbReference type="SAM" id="SignalP"/>
    </source>
</evidence>
<name>A0AAE1YRE2_9LAMI</name>
<evidence type="ECO:0000259" key="2">
    <source>
        <dbReference type="SMART" id="SM00856"/>
    </source>
</evidence>
<dbReference type="InterPro" id="IPR035513">
    <property type="entry name" value="Invertase/methylesterase_inhib"/>
</dbReference>
<proteinExistence type="predicted"/>
<feature type="chain" id="PRO_5041922668" description="Pectinesterase inhibitor domain-containing protein" evidence="1">
    <location>
        <begin position="26"/>
        <end position="141"/>
    </location>
</feature>